<feature type="domain" description="F5/8 type C" evidence="4">
    <location>
        <begin position="969"/>
        <end position="1121"/>
    </location>
</feature>
<keyword evidence="1" id="KW-0378">Hydrolase</keyword>
<dbReference type="KEGG" id="sman:C12CBH8_03660"/>
<evidence type="ECO:0000313" key="5">
    <source>
        <dbReference type="EMBL" id="BCI59727.1"/>
    </source>
</evidence>
<dbReference type="GO" id="GO:0005829">
    <property type="term" value="C:cytosol"/>
    <property type="evidence" value="ECO:0007669"/>
    <property type="project" value="TreeGrafter"/>
</dbReference>
<dbReference type="RefSeq" id="WP_215533408.1">
    <property type="nucleotide sequence ID" value="NZ_AP023321.1"/>
</dbReference>
<keyword evidence="6" id="KW-1185">Reference proteome</keyword>
<dbReference type="InterPro" id="IPR012939">
    <property type="entry name" value="Glyco_hydro_92"/>
</dbReference>
<keyword evidence="3" id="KW-0732">Signal</keyword>
<evidence type="ECO:0000259" key="4">
    <source>
        <dbReference type="PROSITE" id="PS50022"/>
    </source>
</evidence>
<dbReference type="GO" id="GO:0005975">
    <property type="term" value="P:carbohydrate metabolic process"/>
    <property type="evidence" value="ECO:0007669"/>
    <property type="project" value="InterPro"/>
</dbReference>
<dbReference type="Pfam" id="PF07971">
    <property type="entry name" value="Glyco_hydro_92"/>
    <property type="match status" value="1"/>
</dbReference>
<dbReference type="Proteomes" id="UP000593890">
    <property type="component" value="Chromosome"/>
</dbReference>
<dbReference type="InterPro" id="IPR050883">
    <property type="entry name" value="PNGase"/>
</dbReference>
<dbReference type="InterPro" id="IPR008979">
    <property type="entry name" value="Galactose-bd-like_sf"/>
</dbReference>
<dbReference type="InterPro" id="IPR000421">
    <property type="entry name" value="FA58C"/>
</dbReference>
<evidence type="ECO:0000256" key="3">
    <source>
        <dbReference type="SAM" id="SignalP"/>
    </source>
</evidence>
<organism evidence="5 6">
    <name type="scientific">Solibaculum mannosilyticum</name>
    <dbReference type="NCBI Taxonomy" id="2780922"/>
    <lineage>
        <taxon>Bacteria</taxon>
        <taxon>Bacillati</taxon>
        <taxon>Bacillota</taxon>
        <taxon>Clostridia</taxon>
        <taxon>Eubacteriales</taxon>
        <taxon>Oscillospiraceae</taxon>
        <taxon>Solibaculum</taxon>
    </lineage>
</organism>
<dbReference type="InterPro" id="IPR008928">
    <property type="entry name" value="6-hairpin_glycosidase_sf"/>
</dbReference>
<dbReference type="NCBIfam" id="TIGR01180">
    <property type="entry name" value="aman2_put"/>
    <property type="match status" value="1"/>
</dbReference>
<feature type="chain" id="PRO_5031511085" description="F5/8 type C domain-containing protein" evidence="3">
    <location>
        <begin position="31"/>
        <end position="1327"/>
    </location>
</feature>
<dbReference type="Gene3D" id="3.30.2080.10">
    <property type="entry name" value="GH92 mannosidase domain"/>
    <property type="match status" value="1"/>
</dbReference>
<evidence type="ECO:0000313" key="6">
    <source>
        <dbReference type="Proteomes" id="UP000593890"/>
    </source>
</evidence>
<dbReference type="Pfam" id="PF00754">
    <property type="entry name" value="F5_F8_type_C"/>
    <property type="match status" value="2"/>
</dbReference>
<feature type="domain" description="F5/8 type C" evidence="4">
    <location>
        <begin position="826"/>
        <end position="952"/>
    </location>
</feature>
<dbReference type="Gene3D" id="1.20.1610.10">
    <property type="entry name" value="alpha-1,2-mannosidases domains"/>
    <property type="match status" value="1"/>
</dbReference>
<feature type="signal peptide" evidence="3">
    <location>
        <begin position="1"/>
        <end position="30"/>
    </location>
</feature>
<dbReference type="GO" id="GO:0030246">
    <property type="term" value="F:carbohydrate binding"/>
    <property type="evidence" value="ECO:0007669"/>
    <property type="project" value="InterPro"/>
</dbReference>
<gene>
    <name evidence="5" type="ORF">C12CBH8_03660</name>
</gene>
<dbReference type="Gene3D" id="2.70.98.10">
    <property type="match status" value="1"/>
</dbReference>
<dbReference type="GO" id="GO:0016798">
    <property type="term" value="F:hydrolase activity, acting on glycosyl bonds"/>
    <property type="evidence" value="ECO:0007669"/>
    <property type="project" value="UniProtKB-KW"/>
</dbReference>
<dbReference type="GO" id="GO:0006516">
    <property type="term" value="P:glycoprotein catabolic process"/>
    <property type="evidence" value="ECO:0007669"/>
    <property type="project" value="TreeGrafter"/>
</dbReference>
<dbReference type="PROSITE" id="PS50022">
    <property type="entry name" value="FA58C_3"/>
    <property type="match status" value="2"/>
</dbReference>
<proteinExistence type="predicted"/>
<dbReference type="PANTHER" id="PTHR12143">
    <property type="entry name" value="PEPTIDE N-GLYCANASE PNGASE -RELATED"/>
    <property type="match status" value="1"/>
</dbReference>
<dbReference type="GO" id="GO:0000224">
    <property type="term" value="F:peptide-N4-(N-acetyl-beta-glucosaminyl)asparagine amidase activity"/>
    <property type="evidence" value="ECO:0007669"/>
    <property type="project" value="TreeGrafter"/>
</dbReference>
<feature type="region of interest" description="Disordered" evidence="2">
    <location>
        <begin position="847"/>
        <end position="871"/>
    </location>
</feature>
<sequence length="1327" mass="147730">MRSQMKRALAFLCSGALLCSMAVTSPVVFAQDQGNGDENPVSYVDTLIGAENNGACIAGPTRPNGSIHPSPETKNCENGGYRANQDIVGFGQLYVQGTGGTKTYGNFMLSPQVGDPIFNESNRASGKANEDANPNYYTVDLTKYGIKAEVTPEEHTALYRFTYPESDQSGIVLDISRKIGNEVALDEGSITIDPETNIITGGGTYKKNWNPAPYELYFTIEFSEQPTKMCVWDQDGLKEDLLEKSVDSGNKNRLGAYVQFDTEADEEIYAKISISFDSVEKAQAYQEEEVPGFDFDAVVQEGADEWNDILHSIELGENTPDAQKEKFYTALYHLNVQPRDRVSDHGYWDDFYTMWDNWKTAFPMLNIIRPSMVGQVVNSFIDRALNDGELADAFIQGKPYYCGQGNDTDNVITDAYLKQIPGVDWEKAYEAVLVSAENWRTENYLKYGYQFGTDNRYGYRLKPASATQNFAYNDWGIAQMAKGLGKTEDYEKYLARSKNWLNVWDDTAESDGFTGFPRARNEDGTFKNTDPKSGYDSDFYEATCWQMAYYNVYDAETIVEKMGGRGEFVTRLEHALNNNLIDFSNEPSFHTLWLFCNDAVQRPDLASYWTNQLLKKFPQRDYPGDEDNGAMSAMYMFLMSGFFPYSGTNDYYLHGTHLEEVTYHLENGKDFKILGENVSEKNIYVQSATLNGEPLDVAHITYDDIKNGGELKFVMGSEPSSWGRGEMETEPPTDIQNLTVNEAAGEQGLAILSWDASTDNDGVYRYHIYRGTTADFVADESTKIADTRSTTYTDTPADEGTYYYKVQAEDFSFNFSNVSEAVSVDIKIPPTQYGKGNLALNKPATATGSVKPAEGPEYAVDGDNKSKWSSKTTDEDGNYWLEVDLGANYAIDRWVVVNASINGETIGNNTSDCELQIKTGNEWLTVDSVKGNTAATIDRTIKNPVSARFVRLYITKPVGSNPSSVSARINEFQLYSPEEPVPAGSLTMGKETQVNDQVKDTESGAQAVDGDKKTKWSCRSTQSDNGTYWLKVDLGKEYNVGSWYVCHAGSEKQSFITQDFSLQVSPDGETGWTDVDTVTDNTENITNRQLDEPVKGRYFRLHITKPTGDGADSISARIYEFHLYEAESAYSDITMTTDKDSYQINETITFSANTPSDVDGISLVNENGKTIGLTKIKSTVGQDDRKNWTIQASLGTAGQGRTLTLKIHRNGQWETTDVKVTFDVTTEGLAPAQMLEAVFASEQVKVNEPVQVTVRTSTGVSKLSVRNENGRAMGFTVLGYEDQDDVRTWTIEMSVGTAGMRIFSFYGADYAGQWSPYTVESSIVITP</sequence>
<evidence type="ECO:0000256" key="1">
    <source>
        <dbReference type="ARBA" id="ARBA00023295"/>
    </source>
</evidence>
<dbReference type="InterPro" id="IPR013783">
    <property type="entry name" value="Ig-like_fold"/>
</dbReference>
<dbReference type="Gene3D" id="2.60.120.260">
    <property type="entry name" value="Galactose-binding domain-like"/>
    <property type="match status" value="2"/>
</dbReference>
<reference evidence="6" key="1">
    <citation type="submission" date="2020-07" db="EMBL/GenBank/DDBJ databases">
        <title>Complete genome sequencing of Clostridia bacterium strain 12CBH8.</title>
        <authorList>
            <person name="Sakamoto M."/>
            <person name="Murakami T."/>
            <person name="Mori H."/>
        </authorList>
    </citation>
    <scope>NUCLEOTIDE SEQUENCE [LARGE SCALE GENOMIC DNA]</scope>
    <source>
        <strain evidence="6">12CBH8</strain>
    </source>
</reference>
<keyword evidence="1" id="KW-0326">Glycosidase</keyword>
<evidence type="ECO:0000256" key="2">
    <source>
        <dbReference type="SAM" id="MobiDB-lite"/>
    </source>
</evidence>
<dbReference type="Gene3D" id="1.20.1050.60">
    <property type="entry name" value="alpha-1,2-mannosidase"/>
    <property type="match status" value="1"/>
</dbReference>
<accession>A0A7I8CZ26</accession>
<dbReference type="SUPFAM" id="SSF48208">
    <property type="entry name" value="Six-hairpin glycosidases"/>
    <property type="match status" value="1"/>
</dbReference>
<dbReference type="InterPro" id="IPR005887">
    <property type="entry name" value="GH92_a_mannosidase_put"/>
</dbReference>
<protein>
    <recommendedName>
        <fullName evidence="4">F5/8 type C domain-containing protein</fullName>
    </recommendedName>
</protein>
<dbReference type="PANTHER" id="PTHR12143:SF43">
    <property type="entry name" value="PUTATIVE-RELATED"/>
    <property type="match status" value="1"/>
</dbReference>
<dbReference type="SUPFAM" id="SSF49785">
    <property type="entry name" value="Galactose-binding domain-like"/>
    <property type="match status" value="2"/>
</dbReference>
<dbReference type="EMBL" id="AP023321">
    <property type="protein sequence ID" value="BCI59727.1"/>
    <property type="molecule type" value="Genomic_DNA"/>
</dbReference>
<dbReference type="Gene3D" id="2.60.40.10">
    <property type="entry name" value="Immunoglobulins"/>
    <property type="match status" value="1"/>
</dbReference>
<dbReference type="InterPro" id="IPR014718">
    <property type="entry name" value="GH-type_carb-bd"/>
</dbReference>
<dbReference type="Pfam" id="PF17678">
    <property type="entry name" value="Glyco_hydro_92N"/>
    <property type="match status" value="1"/>
</dbReference>
<dbReference type="InterPro" id="IPR041371">
    <property type="entry name" value="GH92_N"/>
</dbReference>
<name>A0A7I8CZ26_9FIRM</name>